<dbReference type="CDD" id="cd00009">
    <property type="entry name" value="AAA"/>
    <property type="match status" value="1"/>
</dbReference>
<dbReference type="GO" id="GO:0000731">
    <property type="term" value="P:DNA synthesis involved in DNA repair"/>
    <property type="evidence" value="ECO:0007669"/>
    <property type="project" value="TreeGrafter"/>
</dbReference>
<dbReference type="GO" id="GO:0005524">
    <property type="term" value="F:ATP binding"/>
    <property type="evidence" value="ECO:0007669"/>
    <property type="project" value="UniProtKB-KW"/>
</dbReference>
<evidence type="ECO:0000256" key="1">
    <source>
        <dbReference type="ARBA" id="ARBA00002393"/>
    </source>
</evidence>
<organism evidence="8 9">
    <name type="scientific">Planctomicrobium piriforme</name>
    <dbReference type="NCBI Taxonomy" id="1576369"/>
    <lineage>
        <taxon>Bacteria</taxon>
        <taxon>Pseudomonadati</taxon>
        <taxon>Planctomycetota</taxon>
        <taxon>Planctomycetia</taxon>
        <taxon>Planctomycetales</taxon>
        <taxon>Planctomycetaceae</taxon>
        <taxon>Planctomicrobium</taxon>
    </lineage>
</organism>
<evidence type="ECO:0000256" key="2">
    <source>
        <dbReference type="ARBA" id="ARBA00008959"/>
    </source>
</evidence>
<dbReference type="Pfam" id="PF16193">
    <property type="entry name" value="AAA_assoc_2"/>
    <property type="match status" value="1"/>
</dbReference>
<dbReference type="InterPro" id="IPR008921">
    <property type="entry name" value="DNA_pol3_clamp-load_cplx_C"/>
</dbReference>
<dbReference type="SUPFAM" id="SSF52540">
    <property type="entry name" value="P-loop containing nucleoside triphosphate hydrolases"/>
    <property type="match status" value="1"/>
</dbReference>
<evidence type="ECO:0000259" key="7">
    <source>
        <dbReference type="SMART" id="SM00382"/>
    </source>
</evidence>
<dbReference type="SMART" id="SM00382">
    <property type="entry name" value="AAA"/>
    <property type="match status" value="1"/>
</dbReference>
<dbReference type="Gene3D" id="3.40.50.300">
    <property type="entry name" value="P-loop containing nucleotide triphosphate hydrolases"/>
    <property type="match status" value="1"/>
</dbReference>
<feature type="domain" description="AAA+ ATPase" evidence="7">
    <location>
        <begin position="52"/>
        <end position="169"/>
    </location>
</feature>
<comment type="function">
    <text evidence="1">DNA-dependent ATPase that plays important roles in cellular responses to stalled DNA replication processes.</text>
</comment>
<dbReference type="GO" id="GO:0008047">
    <property type="term" value="F:enzyme activator activity"/>
    <property type="evidence" value="ECO:0007669"/>
    <property type="project" value="TreeGrafter"/>
</dbReference>
<comment type="similarity">
    <text evidence="2">Belongs to the AAA ATPase family. RarA/MGS1/WRNIP1 subfamily.</text>
</comment>
<proteinExistence type="inferred from homology"/>
<evidence type="ECO:0000256" key="5">
    <source>
        <dbReference type="ARBA" id="ARBA00022840"/>
    </source>
</evidence>
<dbReference type="FunFam" id="1.20.272.10:FF:000001">
    <property type="entry name" value="Putative AAA family ATPase"/>
    <property type="match status" value="1"/>
</dbReference>
<dbReference type="Gene3D" id="1.10.3710.10">
    <property type="entry name" value="DNA polymerase III clamp loader subunits, C-terminal domain"/>
    <property type="match status" value="1"/>
</dbReference>
<dbReference type="RefSeq" id="WP_092052055.1">
    <property type="nucleotide sequence ID" value="NZ_FOQD01000012.1"/>
</dbReference>
<dbReference type="InterPro" id="IPR021886">
    <property type="entry name" value="MgsA_C"/>
</dbReference>
<dbReference type="CDD" id="cd18139">
    <property type="entry name" value="HLD_clamp_RarA"/>
    <property type="match status" value="1"/>
</dbReference>
<evidence type="ECO:0000256" key="3">
    <source>
        <dbReference type="ARBA" id="ARBA00020776"/>
    </source>
</evidence>
<name>A0A1I3KTH7_9PLAN</name>
<evidence type="ECO:0000313" key="8">
    <source>
        <dbReference type="EMBL" id="SFI75415.1"/>
    </source>
</evidence>
<evidence type="ECO:0000256" key="6">
    <source>
        <dbReference type="SAM" id="Coils"/>
    </source>
</evidence>
<reference evidence="9" key="1">
    <citation type="submission" date="2016-10" db="EMBL/GenBank/DDBJ databases">
        <authorList>
            <person name="Varghese N."/>
            <person name="Submissions S."/>
        </authorList>
    </citation>
    <scope>NUCLEOTIDE SEQUENCE [LARGE SCALE GENOMIC DNA]</scope>
    <source>
        <strain evidence="9">DSM 26348</strain>
    </source>
</reference>
<sequence>MPGLFEQEERKRADAAKPLAARMRPRTLDEFAGQQHFLGEGKLLRRMLKADRLGSMIFYGPPGTGKTSLGEVIARQTKSHFVVLNAASAGVKELRAALDQARDRLAATGERTILFVDELHHFNRTQQDVLLPDVEAGVVSLIAATTANPFFSLASALISRSQVFEFQALTPDDVLQLLKRALTDKDRGLGEKPDVATEEALNFLAQICDGDARRALTALEIGVKSLQQGIGDRGQGTVPAGAFDLQVAQESIQKKAILYDAKGDQHYDVTSAFIKSMRGSDPDAALYWLARMLVAGEDPRFIARRIVILASEDVGNADPQALILANAAAEATERVGMPECRIILGQAVTYLACAPKSNAAYMAIDAAMEDVKQQRVVPVPVHLKDGHYHGAKRLGHGEGYQYAHSGAGGWVDQDYLGVEKHYYEPTNRGHEQHIKQRLEELRARRRPAERNEKSEHEA</sequence>
<dbReference type="PANTHER" id="PTHR13779:SF7">
    <property type="entry name" value="ATPASE WRNIP1"/>
    <property type="match status" value="1"/>
</dbReference>
<keyword evidence="9" id="KW-1185">Reference proteome</keyword>
<keyword evidence="5" id="KW-0067">ATP-binding</keyword>
<dbReference type="FunFam" id="3.40.50.300:FF:000345">
    <property type="entry name" value="AAA family ATPase"/>
    <property type="match status" value="1"/>
</dbReference>
<dbReference type="FunFam" id="1.10.3710.10:FF:000003">
    <property type="entry name" value="ATPase, AAA family protein"/>
    <property type="match status" value="1"/>
</dbReference>
<keyword evidence="6" id="KW-0175">Coiled coil</keyword>
<dbReference type="STRING" id="1576369.SAMN05421753_11230"/>
<dbReference type="PANTHER" id="PTHR13779">
    <property type="entry name" value="WERNER HELICASE-INTERACTING PROTEIN 1 FAMILY MEMBER"/>
    <property type="match status" value="1"/>
</dbReference>
<dbReference type="InterPro" id="IPR032423">
    <property type="entry name" value="AAA_assoc_2"/>
</dbReference>
<dbReference type="Gene3D" id="1.10.8.60">
    <property type="match status" value="1"/>
</dbReference>
<dbReference type="FunFam" id="1.10.8.60:FF:000029">
    <property type="entry name" value="Replication-associated recombination protein A"/>
    <property type="match status" value="1"/>
</dbReference>
<dbReference type="GO" id="GO:0016887">
    <property type="term" value="F:ATP hydrolysis activity"/>
    <property type="evidence" value="ECO:0007669"/>
    <property type="project" value="InterPro"/>
</dbReference>
<dbReference type="EMBL" id="FOQD01000012">
    <property type="protein sequence ID" value="SFI75415.1"/>
    <property type="molecule type" value="Genomic_DNA"/>
</dbReference>
<gene>
    <name evidence="8" type="ORF">SAMN05421753_11230</name>
</gene>
<accession>A0A1I3KTH7</accession>
<protein>
    <recommendedName>
        <fullName evidence="3">Replication-associated recombination protein A</fullName>
    </recommendedName>
</protein>
<dbReference type="GO" id="GO:0017116">
    <property type="term" value="F:single-stranded DNA helicase activity"/>
    <property type="evidence" value="ECO:0007669"/>
    <property type="project" value="TreeGrafter"/>
</dbReference>
<dbReference type="Pfam" id="PF00004">
    <property type="entry name" value="AAA"/>
    <property type="match status" value="1"/>
</dbReference>
<evidence type="ECO:0000256" key="4">
    <source>
        <dbReference type="ARBA" id="ARBA00022741"/>
    </source>
</evidence>
<dbReference type="Proteomes" id="UP000199518">
    <property type="component" value="Unassembled WGS sequence"/>
</dbReference>
<dbReference type="InterPro" id="IPR003959">
    <property type="entry name" value="ATPase_AAA_core"/>
</dbReference>
<dbReference type="OrthoDB" id="9778364at2"/>
<dbReference type="GO" id="GO:0003677">
    <property type="term" value="F:DNA binding"/>
    <property type="evidence" value="ECO:0007669"/>
    <property type="project" value="InterPro"/>
</dbReference>
<feature type="coiled-coil region" evidence="6">
    <location>
        <begin position="84"/>
        <end position="111"/>
    </location>
</feature>
<dbReference type="InterPro" id="IPR003593">
    <property type="entry name" value="AAA+_ATPase"/>
</dbReference>
<evidence type="ECO:0000313" key="9">
    <source>
        <dbReference type="Proteomes" id="UP000199518"/>
    </source>
</evidence>
<dbReference type="AlphaFoldDB" id="A0A1I3KTH7"/>
<dbReference type="Pfam" id="PF12002">
    <property type="entry name" value="MgsA_C"/>
    <property type="match status" value="1"/>
</dbReference>
<dbReference type="SUPFAM" id="SSF48019">
    <property type="entry name" value="post-AAA+ oligomerization domain-like"/>
    <property type="match status" value="1"/>
</dbReference>
<dbReference type="Gene3D" id="1.20.272.10">
    <property type="match status" value="1"/>
</dbReference>
<dbReference type="GO" id="GO:0006261">
    <property type="term" value="P:DNA-templated DNA replication"/>
    <property type="evidence" value="ECO:0007669"/>
    <property type="project" value="TreeGrafter"/>
</dbReference>
<dbReference type="InterPro" id="IPR027417">
    <property type="entry name" value="P-loop_NTPase"/>
</dbReference>
<keyword evidence="4" id="KW-0547">Nucleotide-binding</keyword>
<dbReference type="InterPro" id="IPR051314">
    <property type="entry name" value="AAA_ATPase_RarA/MGS1/WRNIP1"/>
</dbReference>